<dbReference type="PANTHER" id="PTHR23028">
    <property type="entry name" value="ACETYLTRANSFERASE"/>
    <property type="match status" value="1"/>
</dbReference>
<dbReference type="GO" id="GO:0016746">
    <property type="term" value="F:acyltransferase activity"/>
    <property type="evidence" value="ECO:0007669"/>
    <property type="project" value="UniProtKB-KW"/>
</dbReference>
<evidence type="ECO:0000256" key="2">
    <source>
        <dbReference type="SAM" id="Phobius"/>
    </source>
</evidence>
<keyword evidence="5" id="KW-1185">Reference proteome</keyword>
<evidence type="ECO:0000313" key="5">
    <source>
        <dbReference type="Proteomes" id="UP001314635"/>
    </source>
</evidence>
<keyword evidence="2" id="KW-0472">Membrane</keyword>
<keyword evidence="2" id="KW-0812">Transmembrane</keyword>
<dbReference type="Pfam" id="PF01757">
    <property type="entry name" value="Acyl_transf_3"/>
    <property type="match status" value="1"/>
</dbReference>
<dbReference type="Proteomes" id="UP001314635">
    <property type="component" value="Unassembled WGS sequence"/>
</dbReference>
<evidence type="ECO:0000256" key="1">
    <source>
        <dbReference type="SAM" id="MobiDB-lite"/>
    </source>
</evidence>
<keyword evidence="2" id="KW-1133">Transmembrane helix</keyword>
<gene>
    <name evidence="4" type="ORF">JQ619_22065</name>
</gene>
<sequence length="390" mass="43321">MSTEVLLRQSEGAASKPGGNLQTAEAKIQSLQHLRVLAASVIVLYHTELQITRLSDGHHAHSFGFGAAGTDLFFVIGGFIMVYTQRDRVDTFGGFMYRRLLRIAPLYWLFTFLMLLVLVVAPSHLMTSGFEPWHFLFSLAFVPYPHPVLGVDRPFLFPGWVLNHFVFFYVIFGAFLPLPVRRRVLAASAVLLGLMTLRLLAPGEGRLLDFYGATINLDFILGMIVGWLFIERRVSLSTIVVVGVLGLSVFAAGVFEDVSGGDDRALYWGVSSAALLFVCVFVEKQWNWPKWRLVAALGETSYSVFVSHLFALALVTSALRAFRLFPILGVGGTRFVFLAAAWIVAIGVYYVLERPLLNRLRRRSPKQPRETDNRVAVGPPAEIPISSDAA</sequence>
<accession>A0ABS5GBP6</accession>
<organism evidence="4 5">
    <name type="scientific">Bradyrhizobium denitrificans</name>
    <dbReference type="NCBI Taxonomy" id="2734912"/>
    <lineage>
        <taxon>Bacteria</taxon>
        <taxon>Pseudomonadati</taxon>
        <taxon>Pseudomonadota</taxon>
        <taxon>Alphaproteobacteria</taxon>
        <taxon>Hyphomicrobiales</taxon>
        <taxon>Nitrobacteraceae</taxon>
        <taxon>Bradyrhizobium</taxon>
    </lineage>
</organism>
<feature type="transmembrane region" description="Helical" evidence="2">
    <location>
        <begin position="155"/>
        <end position="177"/>
    </location>
</feature>
<dbReference type="PANTHER" id="PTHR23028:SF131">
    <property type="entry name" value="BLR2367 PROTEIN"/>
    <property type="match status" value="1"/>
</dbReference>
<evidence type="ECO:0000313" key="4">
    <source>
        <dbReference type="EMBL" id="MBR1138459.1"/>
    </source>
</evidence>
<evidence type="ECO:0000259" key="3">
    <source>
        <dbReference type="Pfam" id="PF01757"/>
    </source>
</evidence>
<protein>
    <submittedName>
        <fullName evidence="4">Acyltransferase</fullName>
    </submittedName>
</protein>
<feature type="transmembrane region" description="Helical" evidence="2">
    <location>
        <begin position="236"/>
        <end position="253"/>
    </location>
</feature>
<name>A0ABS5GBP6_9BRAD</name>
<feature type="transmembrane region" description="Helical" evidence="2">
    <location>
        <begin position="334"/>
        <end position="352"/>
    </location>
</feature>
<comment type="caution">
    <text evidence="4">The sequence shown here is derived from an EMBL/GenBank/DDBJ whole genome shotgun (WGS) entry which is preliminary data.</text>
</comment>
<proteinExistence type="predicted"/>
<feature type="transmembrane region" description="Helical" evidence="2">
    <location>
        <begin position="63"/>
        <end position="84"/>
    </location>
</feature>
<feature type="domain" description="Acyltransferase 3" evidence="3">
    <location>
        <begin position="29"/>
        <end position="344"/>
    </location>
</feature>
<feature type="transmembrane region" description="Helical" evidence="2">
    <location>
        <begin position="207"/>
        <end position="229"/>
    </location>
</feature>
<keyword evidence="4" id="KW-0012">Acyltransferase</keyword>
<feature type="transmembrane region" description="Helical" evidence="2">
    <location>
        <begin position="265"/>
        <end position="282"/>
    </location>
</feature>
<dbReference type="EMBL" id="JAFCLK010000021">
    <property type="protein sequence ID" value="MBR1138459.1"/>
    <property type="molecule type" value="Genomic_DNA"/>
</dbReference>
<feature type="transmembrane region" description="Helical" evidence="2">
    <location>
        <begin position="105"/>
        <end position="125"/>
    </location>
</feature>
<dbReference type="RefSeq" id="WP_211400734.1">
    <property type="nucleotide sequence ID" value="NZ_JAFCLK010000021.1"/>
</dbReference>
<feature type="region of interest" description="Disordered" evidence="1">
    <location>
        <begin position="363"/>
        <end position="390"/>
    </location>
</feature>
<feature type="transmembrane region" description="Helical" evidence="2">
    <location>
        <begin position="302"/>
        <end position="322"/>
    </location>
</feature>
<dbReference type="InterPro" id="IPR050879">
    <property type="entry name" value="Acyltransferase_3"/>
</dbReference>
<dbReference type="InterPro" id="IPR002656">
    <property type="entry name" value="Acyl_transf_3_dom"/>
</dbReference>
<feature type="transmembrane region" description="Helical" evidence="2">
    <location>
        <begin position="184"/>
        <end position="201"/>
    </location>
</feature>
<keyword evidence="4" id="KW-0808">Transferase</keyword>
<reference evidence="5" key="1">
    <citation type="journal article" date="2021" name="ISME J.">
        <title>Evolutionary origin and ecological implication of a unique nif island in free-living Bradyrhizobium lineages.</title>
        <authorList>
            <person name="Tao J."/>
        </authorList>
    </citation>
    <scope>NUCLEOTIDE SEQUENCE [LARGE SCALE GENOMIC DNA]</scope>
    <source>
        <strain evidence="5">SZCCT0094</strain>
    </source>
</reference>